<dbReference type="AlphaFoldDB" id="A0A855WY20"/>
<evidence type="ECO:0000256" key="2">
    <source>
        <dbReference type="ARBA" id="ARBA00022737"/>
    </source>
</evidence>
<dbReference type="PANTHER" id="PTHR46652">
    <property type="entry name" value="LEUCINE-RICH REPEAT AND IQ DOMAIN-CONTAINING PROTEIN 1-RELATED"/>
    <property type="match status" value="1"/>
</dbReference>
<dbReference type="PROSITE" id="PS50853">
    <property type="entry name" value="FN3"/>
    <property type="match status" value="1"/>
</dbReference>
<dbReference type="InterPro" id="IPR036116">
    <property type="entry name" value="FN3_sf"/>
</dbReference>
<dbReference type="PANTHER" id="PTHR46652:SF3">
    <property type="entry name" value="LEUCINE-RICH REPEAT-CONTAINING PROTEIN 9"/>
    <property type="match status" value="1"/>
</dbReference>
<dbReference type="Pfam" id="PF00041">
    <property type="entry name" value="fn3"/>
    <property type="match status" value="1"/>
</dbReference>
<dbReference type="InterPro" id="IPR003961">
    <property type="entry name" value="FN3_dom"/>
</dbReference>
<keyword evidence="2" id="KW-0677">Repeat</keyword>
<keyword evidence="1" id="KW-0433">Leucine-rich repeat</keyword>
<feature type="signal peptide" evidence="3">
    <location>
        <begin position="1"/>
        <end position="34"/>
    </location>
</feature>
<feature type="chain" id="PRO_5032386207" description="Fibronectin type-III domain-containing protein" evidence="3">
    <location>
        <begin position="35"/>
        <end position="325"/>
    </location>
</feature>
<gene>
    <name evidence="5" type="ORF">C3F09_09185</name>
</gene>
<dbReference type="PROSITE" id="PS51450">
    <property type="entry name" value="LRR"/>
    <property type="match status" value="2"/>
</dbReference>
<dbReference type="InterPro" id="IPR025875">
    <property type="entry name" value="Leu-rich_rpt_4"/>
</dbReference>
<evidence type="ECO:0000256" key="1">
    <source>
        <dbReference type="ARBA" id="ARBA00022614"/>
    </source>
</evidence>
<dbReference type="SUPFAM" id="SSF52075">
    <property type="entry name" value="Outer arm dynein light chain 1"/>
    <property type="match status" value="1"/>
</dbReference>
<dbReference type="Gene3D" id="2.60.40.10">
    <property type="entry name" value="Immunoglobulins"/>
    <property type="match status" value="1"/>
</dbReference>
<evidence type="ECO:0000313" key="6">
    <source>
        <dbReference type="Proteomes" id="UP000250918"/>
    </source>
</evidence>
<accession>A0A855WY20</accession>
<dbReference type="SUPFAM" id="SSF49265">
    <property type="entry name" value="Fibronectin type III"/>
    <property type="match status" value="1"/>
</dbReference>
<dbReference type="InterPro" id="IPR013783">
    <property type="entry name" value="Ig-like_fold"/>
</dbReference>
<feature type="domain" description="Fibronectin type-III" evidence="4">
    <location>
        <begin position="42"/>
        <end position="147"/>
    </location>
</feature>
<reference evidence="5 6" key="1">
    <citation type="journal article" date="2018" name="ISME J.">
        <title>A methanotrophic archaeon couples anaerobic oxidation of methane to Fe(III) reduction.</title>
        <authorList>
            <person name="Cai C."/>
            <person name="Leu A.O."/>
            <person name="Xie G.J."/>
            <person name="Guo J."/>
            <person name="Feng Y."/>
            <person name="Zhao J.X."/>
            <person name="Tyson G.W."/>
            <person name="Yuan Z."/>
            <person name="Hu S."/>
        </authorList>
    </citation>
    <scope>NUCLEOTIDE SEQUENCE [LARGE SCALE GENOMIC DNA]</scope>
    <source>
        <strain evidence="5">FeB_12</strain>
    </source>
</reference>
<evidence type="ECO:0000259" key="4">
    <source>
        <dbReference type="PROSITE" id="PS50853"/>
    </source>
</evidence>
<evidence type="ECO:0000313" key="5">
    <source>
        <dbReference type="EMBL" id="PWB70339.1"/>
    </source>
</evidence>
<dbReference type="EMBL" id="PQAP01000147">
    <property type="protein sequence ID" value="PWB70339.1"/>
    <property type="molecule type" value="Genomic_DNA"/>
</dbReference>
<comment type="caution">
    <text evidence="5">The sequence shown here is derived from an EMBL/GenBank/DDBJ whole genome shotgun (WGS) entry which is preliminary data.</text>
</comment>
<dbReference type="InterPro" id="IPR001611">
    <property type="entry name" value="Leu-rich_rpt"/>
</dbReference>
<dbReference type="SMART" id="SM00060">
    <property type="entry name" value="FN3"/>
    <property type="match status" value="1"/>
</dbReference>
<protein>
    <recommendedName>
        <fullName evidence="4">Fibronectin type-III domain-containing protein</fullName>
    </recommendedName>
</protein>
<dbReference type="InterPro" id="IPR050836">
    <property type="entry name" value="SDS22/Internalin_LRR"/>
</dbReference>
<keyword evidence="3" id="KW-0732">Signal</keyword>
<sequence length="325" mass="34279">MKPGIRRSNIVAAVALVAAMVFLTCNKNSSSNEADDGNSPYTVIDLAVDTVTPTTVKLIWTATGDDSDQGTASSYDIRYRSICPNGDFWDSATQVAGEPHPSPAGQKDSMTITGLTEDSTYYFALRIYDEAGNFGGSVCAVGTCFNDYVVTFADPNLLTAVRAFISRPTGDIYRSYLMPYTGFFGNASEITSLSGMEHWSSLVSLGLAGNHVTDLTPISGLARLEGLDATGNGVANLAPIAGLTKLQVLHLRADSVSNIAALAGLTDLREVDLTQNQITDLAPLVSNSGFATNDTLRIGENPLSTDAINVQIPALQARGVTVLGL</sequence>
<name>A0A855WY20_9BACT</name>
<evidence type="ECO:0000256" key="3">
    <source>
        <dbReference type="SAM" id="SignalP"/>
    </source>
</evidence>
<dbReference type="Gene3D" id="3.80.10.10">
    <property type="entry name" value="Ribonuclease Inhibitor"/>
    <property type="match status" value="1"/>
</dbReference>
<dbReference type="Pfam" id="PF12799">
    <property type="entry name" value="LRR_4"/>
    <property type="match status" value="1"/>
</dbReference>
<dbReference type="InterPro" id="IPR032675">
    <property type="entry name" value="LRR_dom_sf"/>
</dbReference>
<organism evidence="5 6">
    <name type="scientific">candidate division GN15 bacterium</name>
    <dbReference type="NCBI Taxonomy" id="2072418"/>
    <lineage>
        <taxon>Bacteria</taxon>
        <taxon>candidate division GN15</taxon>
    </lineage>
</organism>
<dbReference type="CDD" id="cd00063">
    <property type="entry name" value="FN3"/>
    <property type="match status" value="1"/>
</dbReference>
<dbReference type="Proteomes" id="UP000250918">
    <property type="component" value="Unassembled WGS sequence"/>
</dbReference>
<proteinExistence type="predicted"/>